<reference evidence="6" key="1">
    <citation type="journal article" date="2019" name="Int. J. Syst. Evol. Microbiol.">
        <title>The Global Catalogue of Microorganisms (GCM) 10K type strain sequencing project: providing services to taxonomists for standard genome sequencing and annotation.</title>
        <authorList>
            <consortium name="The Broad Institute Genomics Platform"/>
            <consortium name="The Broad Institute Genome Sequencing Center for Infectious Disease"/>
            <person name="Wu L."/>
            <person name="Ma J."/>
        </authorList>
    </citation>
    <scope>NUCLEOTIDE SEQUENCE [LARGE SCALE GENOMIC DNA]</scope>
    <source>
        <strain evidence="6">KCTC 23299</strain>
    </source>
</reference>
<name>A0ABW6A5N5_9BACT</name>
<keyword evidence="6" id="KW-1185">Reference proteome</keyword>
<dbReference type="Gene3D" id="3.40.50.20">
    <property type="match status" value="1"/>
</dbReference>
<dbReference type="InterPro" id="IPR018357">
    <property type="entry name" value="Hexapep_transf_CS"/>
</dbReference>
<dbReference type="RefSeq" id="WP_386096575.1">
    <property type="nucleotide sequence ID" value="NZ_JBHUOZ010000001.1"/>
</dbReference>
<evidence type="ECO:0000256" key="3">
    <source>
        <dbReference type="ARBA" id="ARBA00022737"/>
    </source>
</evidence>
<dbReference type="PANTHER" id="PTHR43300">
    <property type="entry name" value="ACETYLTRANSFERASE"/>
    <property type="match status" value="1"/>
</dbReference>
<accession>A0ABW6A5N5</accession>
<feature type="domain" description="PglD N-terminal" evidence="4">
    <location>
        <begin position="6"/>
        <end position="84"/>
    </location>
</feature>
<evidence type="ECO:0000313" key="5">
    <source>
        <dbReference type="EMBL" id="MFD2919412.1"/>
    </source>
</evidence>
<gene>
    <name evidence="5" type="ORF">ACFS6H_06840</name>
</gene>
<dbReference type="PANTHER" id="PTHR43300:SF7">
    <property type="entry name" value="UDP-N-ACETYLBACILLOSAMINE N-ACETYLTRANSFERASE"/>
    <property type="match status" value="1"/>
</dbReference>
<dbReference type="PROSITE" id="PS00101">
    <property type="entry name" value="HEXAPEP_TRANSFERASES"/>
    <property type="match status" value="1"/>
</dbReference>
<organism evidence="5 6">
    <name type="scientific">Terrimonas rubra</name>
    <dbReference type="NCBI Taxonomy" id="1035890"/>
    <lineage>
        <taxon>Bacteria</taxon>
        <taxon>Pseudomonadati</taxon>
        <taxon>Bacteroidota</taxon>
        <taxon>Chitinophagia</taxon>
        <taxon>Chitinophagales</taxon>
        <taxon>Chitinophagaceae</taxon>
        <taxon>Terrimonas</taxon>
    </lineage>
</organism>
<keyword evidence="2" id="KW-0808">Transferase</keyword>
<evidence type="ECO:0000256" key="1">
    <source>
        <dbReference type="ARBA" id="ARBA00007274"/>
    </source>
</evidence>
<proteinExistence type="inferred from homology"/>
<dbReference type="InterPro" id="IPR020019">
    <property type="entry name" value="AcTrfase_PglD-like"/>
</dbReference>
<keyword evidence="3" id="KW-0677">Repeat</keyword>
<dbReference type="SUPFAM" id="SSF51161">
    <property type="entry name" value="Trimeric LpxA-like enzymes"/>
    <property type="match status" value="1"/>
</dbReference>
<dbReference type="NCBIfam" id="TIGR03570">
    <property type="entry name" value="NeuD_NnaD"/>
    <property type="match status" value="1"/>
</dbReference>
<evidence type="ECO:0000259" key="4">
    <source>
        <dbReference type="Pfam" id="PF17836"/>
    </source>
</evidence>
<comment type="similarity">
    <text evidence="1">Belongs to the transferase hexapeptide repeat family.</text>
</comment>
<dbReference type="EMBL" id="JBHUOZ010000001">
    <property type="protein sequence ID" value="MFD2919412.1"/>
    <property type="molecule type" value="Genomic_DNA"/>
</dbReference>
<dbReference type="InterPro" id="IPR050179">
    <property type="entry name" value="Trans_hexapeptide_repeat"/>
</dbReference>
<protein>
    <submittedName>
        <fullName evidence="5">Acetyltransferase</fullName>
    </submittedName>
</protein>
<dbReference type="InterPro" id="IPR041561">
    <property type="entry name" value="PglD_N"/>
</dbReference>
<dbReference type="Gene3D" id="2.160.10.10">
    <property type="entry name" value="Hexapeptide repeat proteins"/>
    <property type="match status" value="1"/>
</dbReference>
<sequence>MQKKPIILIGGGGHCRSCIDVIEQENVYQVEGILDSSLNAGELIDGYPVIGNDSLIEELVLAKKSFLITVGQIKTARIRLNIYQNLLQLGANMATIVSPKAYVSSRATIGNGSIIMHGACINAGATTGVNAIINTNALIEHDATIGDHCHLSTGSIVNGTCVINDQVFIGSGAVIANNITIAPETIIGAGTIVIKNITDAGIYAGSPHKKIADG</sequence>
<evidence type="ECO:0000256" key="2">
    <source>
        <dbReference type="ARBA" id="ARBA00022679"/>
    </source>
</evidence>
<dbReference type="Pfam" id="PF17836">
    <property type="entry name" value="PglD_N"/>
    <property type="match status" value="1"/>
</dbReference>
<comment type="caution">
    <text evidence="5">The sequence shown here is derived from an EMBL/GenBank/DDBJ whole genome shotgun (WGS) entry which is preliminary data.</text>
</comment>
<dbReference type="CDD" id="cd03360">
    <property type="entry name" value="LbH_AT_putative"/>
    <property type="match status" value="1"/>
</dbReference>
<dbReference type="Proteomes" id="UP001597511">
    <property type="component" value="Unassembled WGS sequence"/>
</dbReference>
<dbReference type="InterPro" id="IPR011004">
    <property type="entry name" value="Trimer_LpxA-like_sf"/>
</dbReference>
<evidence type="ECO:0000313" key="6">
    <source>
        <dbReference type="Proteomes" id="UP001597511"/>
    </source>
</evidence>